<name>A0A4Z0A9C8_9AGAM</name>
<dbReference type="EMBL" id="SFCI01000066">
    <property type="protein sequence ID" value="TFY82933.1"/>
    <property type="molecule type" value="Genomic_DNA"/>
</dbReference>
<protein>
    <recommendedName>
        <fullName evidence="1">NAD(P)-binding domain-containing protein</fullName>
    </recommendedName>
</protein>
<dbReference type="GO" id="GO:0005737">
    <property type="term" value="C:cytoplasm"/>
    <property type="evidence" value="ECO:0007669"/>
    <property type="project" value="TreeGrafter"/>
</dbReference>
<dbReference type="SUPFAM" id="SSF51735">
    <property type="entry name" value="NAD(P)-binding Rossmann-fold domains"/>
    <property type="match status" value="1"/>
</dbReference>
<organism evidence="2 3">
    <name type="scientific">Hericium alpestre</name>
    <dbReference type="NCBI Taxonomy" id="135208"/>
    <lineage>
        <taxon>Eukaryota</taxon>
        <taxon>Fungi</taxon>
        <taxon>Dikarya</taxon>
        <taxon>Basidiomycota</taxon>
        <taxon>Agaricomycotina</taxon>
        <taxon>Agaricomycetes</taxon>
        <taxon>Russulales</taxon>
        <taxon>Hericiaceae</taxon>
        <taxon>Hericium</taxon>
    </lineage>
</organism>
<dbReference type="InterPro" id="IPR016040">
    <property type="entry name" value="NAD(P)-bd_dom"/>
</dbReference>
<feature type="domain" description="NAD(P)-binding" evidence="1">
    <location>
        <begin position="12"/>
        <end position="100"/>
    </location>
</feature>
<dbReference type="PANTHER" id="PTHR48079:SF6">
    <property type="entry name" value="NAD(P)-BINDING DOMAIN-CONTAINING PROTEIN-RELATED"/>
    <property type="match status" value="1"/>
</dbReference>
<sequence>MARGKIHIFVTGATGYIGGSVIQELLNHPKADQFEITAYVRNEDRANKLNGLGLKTALGSLDDTEKLAELASQADIVINMADADHYKGNMAILEGLKKKHEKTGKVPILIHTSGTGVLTDDAAGEKEMDTIYYDNNPEQIESLPDTQIHRDTDLKVVEADKQGYARTYIILPGTIYGIATGKLFDLGISNPHSVQVPWLVKASLARGQAGVVGEGKNLWPNVDIRDVAQLYITVFNRVLENPDATPHGREGFFFAVNGEHRLIDVSKEIGKAVYELGKSKTPEVTTFTDEENQKFFGGTYLGTNSRARAENSKSIGWKPTRTTKDFLASIKPEVEALAAKQQ</sequence>
<gene>
    <name evidence="2" type="ORF">EWM64_g1075</name>
</gene>
<keyword evidence="3" id="KW-1185">Reference proteome</keyword>
<evidence type="ECO:0000313" key="2">
    <source>
        <dbReference type="EMBL" id="TFY82933.1"/>
    </source>
</evidence>
<evidence type="ECO:0000259" key="1">
    <source>
        <dbReference type="Pfam" id="PF13460"/>
    </source>
</evidence>
<accession>A0A4Z0A9C8</accession>
<dbReference type="AlphaFoldDB" id="A0A4Z0A9C8"/>
<dbReference type="STRING" id="135208.A0A4Z0A9C8"/>
<dbReference type="Proteomes" id="UP000298061">
    <property type="component" value="Unassembled WGS sequence"/>
</dbReference>
<dbReference type="GO" id="GO:0004029">
    <property type="term" value="F:aldehyde dehydrogenase (NAD+) activity"/>
    <property type="evidence" value="ECO:0007669"/>
    <property type="project" value="TreeGrafter"/>
</dbReference>
<comment type="caution">
    <text evidence="2">The sequence shown here is derived from an EMBL/GenBank/DDBJ whole genome shotgun (WGS) entry which is preliminary data.</text>
</comment>
<dbReference type="Pfam" id="PF13460">
    <property type="entry name" value="NAD_binding_10"/>
    <property type="match status" value="1"/>
</dbReference>
<evidence type="ECO:0000313" key="3">
    <source>
        <dbReference type="Proteomes" id="UP000298061"/>
    </source>
</evidence>
<dbReference type="InterPro" id="IPR036291">
    <property type="entry name" value="NAD(P)-bd_dom_sf"/>
</dbReference>
<reference evidence="2 3" key="1">
    <citation type="submission" date="2019-02" db="EMBL/GenBank/DDBJ databases">
        <title>Genome sequencing of the rare red list fungi Hericium alpestre (H. flagellum).</title>
        <authorList>
            <person name="Buettner E."/>
            <person name="Kellner H."/>
        </authorList>
    </citation>
    <scope>NUCLEOTIDE SEQUENCE [LARGE SCALE GENOMIC DNA]</scope>
    <source>
        <strain evidence="2 3">DSM 108284</strain>
    </source>
</reference>
<dbReference type="InterPro" id="IPR051783">
    <property type="entry name" value="NAD(P)-dependent_oxidoreduct"/>
</dbReference>
<dbReference type="PANTHER" id="PTHR48079">
    <property type="entry name" value="PROTEIN YEEZ"/>
    <property type="match status" value="1"/>
</dbReference>
<proteinExistence type="predicted"/>
<dbReference type="Gene3D" id="3.40.50.720">
    <property type="entry name" value="NAD(P)-binding Rossmann-like Domain"/>
    <property type="match status" value="1"/>
</dbReference>
<dbReference type="OrthoDB" id="10262413at2759"/>